<sequence length="103" mass="12188">DTDPTNWMHHHHMTLTDLKNDDEPKDDVEGEVALVETNPNQRVTNPRRANANPREDPERTTDSYALRYCRSGQGWCRGQRHSLYHHRWQLDGEKRGCLEYTFL</sequence>
<feature type="region of interest" description="Disordered" evidence="1">
    <location>
        <begin position="34"/>
        <end position="61"/>
    </location>
</feature>
<proteinExistence type="predicted"/>
<accession>A0A2K3L5C0</accession>
<protein>
    <submittedName>
        <fullName evidence="2">Uncharacterized protein</fullName>
    </submittedName>
</protein>
<dbReference type="AlphaFoldDB" id="A0A2K3L5C0"/>
<evidence type="ECO:0000313" key="2">
    <source>
        <dbReference type="EMBL" id="PNX73734.1"/>
    </source>
</evidence>
<evidence type="ECO:0000313" key="3">
    <source>
        <dbReference type="Proteomes" id="UP000236291"/>
    </source>
</evidence>
<comment type="caution">
    <text evidence="2">The sequence shown here is derived from an EMBL/GenBank/DDBJ whole genome shotgun (WGS) entry which is preliminary data.</text>
</comment>
<feature type="non-terminal residue" evidence="2">
    <location>
        <position position="1"/>
    </location>
</feature>
<reference evidence="2 3" key="2">
    <citation type="journal article" date="2017" name="Front. Plant Sci.">
        <title>Gene Classification and Mining of Molecular Markers Useful in Red Clover (Trifolium pratense) Breeding.</title>
        <authorList>
            <person name="Istvanek J."/>
            <person name="Dluhosova J."/>
            <person name="Dluhos P."/>
            <person name="Patkova L."/>
            <person name="Nedelnik J."/>
            <person name="Repkova J."/>
        </authorList>
    </citation>
    <scope>NUCLEOTIDE SEQUENCE [LARGE SCALE GENOMIC DNA]</scope>
    <source>
        <strain evidence="3">cv. Tatra</strain>
        <tissue evidence="2">Young leaves</tissue>
    </source>
</reference>
<gene>
    <name evidence="2" type="ORF">L195_g029638</name>
</gene>
<name>A0A2K3L5C0_TRIPR</name>
<organism evidence="2 3">
    <name type="scientific">Trifolium pratense</name>
    <name type="common">Red clover</name>
    <dbReference type="NCBI Taxonomy" id="57577"/>
    <lineage>
        <taxon>Eukaryota</taxon>
        <taxon>Viridiplantae</taxon>
        <taxon>Streptophyta</taxon>
        <taxon>Embryophyta</taxon>
        <taxon>Tracheophyta</taxon>
        <taxon>Spermatophyta</taxon>
        <taxon>Magnoliopsida</taxon>
        <taxon>eudicotyledons</taxon>
        <taxon>Gunneridae</taxon>
        <taxon>Pentapetalae</taxon>
        <taxon>rosids</taxon>
        <taxon>fabids</taxon>
        <taxon>Fabales</taxon>
        <taxon>Fabaceae</taxon>
        <taxon>Papilionoideae</taxon>
        <taxon>50 kb inversion clade</taxon>
        <taxon>NPAAA clade</taxon>
        <taxon>Hologalegina</taxon>
        <taxon>IRL clade</taxon>
        <taxon>Trifolieae</taxon>
        <taxon>Trifolium</taxon>
    </lineage>
</organism>
<dbReference type="Proteomes" id="UP000236291">
    <property type="component" value="Unassembled WGS sequence"/>
</dbReference>
<dbReference type="EMBL" id="ASHM01026462">
    <property type="protein sequence ID" value="PNX73734.1"/>
    <property type="molecule type" value="Genomic_DNA"/>
</dbReference>
<evidence type="ECO:0000256" key="1">
    <source>
        <dbReference type="SAM" id="MobiDB-lite"/>
    </source>
</evidence>
<reference evidence="2 3" key="1">
    <citation type="journal article" date="2014" name="Am. J. Bot.">
        <title>Genome assembly and annotation for red clover (Trifolium pratense; Fabaceae).</title>
        <authorList>
            <person name="Istvanek J."/>
            <person name="Jaros M."/>
            <person name="Krenek A."/>
            <person name="Repkova J."/>
        </authorList>
    </citation>
    <scope>NUCLEOTIDE SEQUENCE [LARGE SCALE GENOMIC DNA]</scope>
    <source>
        <strain evidence="3">cv. Tatra</strain>
        <tissue evidence="2">Young leaves</tissue>
    </source>
</reference>